<proteinExistence type="inferred from homology"/>
<accession>A0ABQ0GAL6</accession>
<dbReference type="EMBL" id="BAAFSV010000002">
    <property type="protein sequence ID" value="GAB1314625.1"/>
    <property type="molecule type" value="Genomic_DNA"/>
</dbReference>
<keyword evidence="6" id="KW-1185">Reference proteome</keyword>
<evidence type="ECO:0000259" key="4">
    <source>
        <dbReference type="Pfam" id="PF00248"/>
    </source>
</evidence>
<comment type="caution">
    <text evidence="5">The sequence shown here is derived from an EMBL/GenBank/DDBJ whole genome shotgun (WGS) entry which is preliminary data.</text>
</comment>
<name>A0ABQ0GAL6_9PEZI</name>
<gene>
    <name evidence="5" type="primary">AAD14_1</name>
    <name evidence="5" type="ORF">MFIFM68171_04835</name>
</gene>
<organism evidence="5 6">
    <name type="scientific">Madurella fahalii</name>
    <dbReference type="NCBI Taxonomy" id="1157608"/>
    <lineage>
        <taxon>Eukaryota</taxon>
        <taxon>Fungi</taxon>
        <taxon>Dikarya</taxon>
        <taxon>Ascomycota</taxon>
        <taxon>Pezizomycotina</taxon>
        <taxon>Sordariomycetes</taxon>
        <taxon>Sordariomycetidae</taxon>
        <taxon>Sordariales</taxon>
        <taxon>Sordariales incertae sedis</taxon>
        <taxon>Madurella</taxon>
    </lineage>
</organism>
<feature type="region of interest" description="Disordered" evidence="3">
    <location>
        <begin position="1"/>
        <end position="21"/>
    </location>
</feature>
<evidence type="ECO:0000313" key="6">
    <source>
        <dbReference type="Proteomes" id="UP001628179"/>
    </source>
</evidence>
<feature type="region of interest" description="Disordered" evidence="3">
    <location>
        <begin position="262"/>
        <end position="281"/>
    </location>
</feature>
<feature type="domain" description="NADP-dependent oxidoreductase" evidence="4">
    <location>
        <begin position="39"/>
        <end position="355"/>
    </location>
</feature>
<evidence type="ECO:0000256" key="1">
    <source>
        <dbReference type="ARBA" id="ARBA00023002"/>
    </source>
</evidence>
<dbReference type="PANTHER" id="PTHR43364:SF2">
    <property type="entry name" value="ARYL-ALCOHOL DEHYDROGENASE AAD10-RELATED"/>
    <property type="match status" value="1"/>
</dbReference>
<reference evidence="5 6" key="1">
    <citation type="submission" date="2024-09" db="EMBL/GenBank/DDBJ databases">
        <title>Itraconazole resistance in Madurella fahalii resulting from another homologue of gene encoding cytochrome P450 14-alpha sterol demethylase (CYP51).</title>
        <authorList>
            <person name="Yoshioka I."/>
            <person name="Fahal A.H."/>
            <person name="Kaneko S."/>
            <person name="Yaguchi T."/>
        </authorList>
    </citation>
    <scope>NUCLEOTIDE SEQUENCE [LARGE SCALE GENOMIC DNA]</scope>
    <source>
        <strain evidence="5 6">IFM 68171</strain>
    </source>
</reference>
<feature type="compositionally biased region" description="Pro residues" evidence="3">
    <location>
        <begin position="7"/>
        <end position="20"/>
    </location>
</feature>
<feature type="compositionally biased region" description="Basic and acidic residues" evidence="3">
    <location>
        <begin position="262"/>
        <end position="273"/>
    </location>
</feature>
<dbReference type="SUPFAM" id="SSF51430">
    <property type="entry name" value="NAD(P)-linked oxidoreductase"/>
    <property type="match status" value="1"/>
</dbReference>
<dbReference type="RefSeq" id="XP_070916356.1">
    <property type="nucleotide sequence ID" value="XM_071060255.1"/>
</dbReference>
<dbReference type="Gene3D" id="3.20.20.100">
    <property type="entry name" value="NADP-dependent oxidoreductase domain"/>
    <property type="match status" value="1"/>
</dbReference>
<evidence type="ECO:0000256" key="3">
    <source>
        <dbReference type="SAM" id="MobiDB-lite"/>
    </source>
</evidence>
<protein>
    <submittedName>
        <fullName evidence="5">Aryl-alcohol dehydrogenase aad14</fullName>
    </submittedName>
</protein>
<evidence type="ECO:0000256" key="2">
    <source>
        <dbReference type="ARBA" id="ARBA00038157"/>
    </source>
</evidence>
<dbReference type="InterPro" id="IPR036812">
    <property type="entry name" value="NAD(P)_OxRdtase_dom_sf"/>
</dbReference>
<comment type="similarity">
    <text evidence="2">Belongs to the aldo/keto reductase family. Aldo/keto reductase 2 subfamily.</text>
</comment>
<evidence type="ECO:0000313" key="5">
    <source>
        <dbReference type="EMBL" id="GAB1314625.1"/>
    </source>
</evidence>
<keyword evidence="1" id="KW-0560">Oxidoreductase</keyword>
<dbReference type="InterPro" id="IPR023210">
    <property type="entry name" value="NADP_OxRdtase_dom"/>
</dbReference>
<dbReference type="PANTHER" id="PTHR43364">
    <property type="entry name" value="NADH-SPECIFIC METHYLGLYOXAL REDUCTASE-RELATED"/>
    <property type="match status" value="1"/>
</dbReference>
<sequence length="393" mass="43415">MAGLARPPVPPYAPGPPGPPTELGRLRILSKTAGIRVSPLVFGGGNIGQAWNETWGFMDKKRAFELLDAYFEAGGNFIDTSNAYQNGESEVWIGEWMAERKVRDQLVIATKYTSNFGLYDFRNPGVLKGQKANHGGNSRRSMHMSVHESLSRLQTDWIDILYVHWWDYTTSIEEVVDSLHILVQQGKVLYLGICNTPAWIVSAANTYAKAHGKTQFSVYSGRWSLLARDLEREVVPMCRQFGMAIAPWGVLGEGKFQSKEAVEEREKAGEPLRRHGGQLQDKTSEALGKVAAEHGINSVVRIALAYILHKAALCGVYDVFPVIGGRKIEQLGDNIAALSIRLTEEQMDYLESVNEFEIGWPTNFIGPDPNVTGEAGTMSANGAFLAFRGAARR</sequence>
<dbReference type="Proteomes" id="UP001628179">
    <property type="component" value="Unassembled WGS sequence"/>
</dbReference>
<dbReference type="InterPro" id="IPR050523">
    <property type="entry name" value="AKR_Detox_Biosynth"/>
</dbReference>
<dbReference type="GeneID" id="98175578"/>
<dbReference type="Pfam" id="PF00248">
    <property type="entry name" value="Aldo_ket_red"/>
    <property type="match status" value="1"/>
</dbReference>